<dbReference type="PATRIC" id="fig|213810.4.peg.798"/>
<dbReference type="Gene3D" id="1.10.20.140">
    <property type="match status" value="1"/>
</dbReference>
<evidence type="ECO:0000256" key="9">
    <source>
        <dbReference type="ARBA" id="ARBA00049563"/>
    </source>
</evidence>
<sequence>MEQEKIPVLAVVGPTASGKTALGIALAQAYGGEIVSADSMQIYRGMDIATAKPTPEELAAVPHHLIGFLPPEQSFSVADYVDAARRVIGDIYSRGKLPVVVGGTGLYVTSLLEHVQFAQIPRDDAVRAALQAQAAQEGTAGLYAQLCQVDPDSAACIHPNNVPRLVRAMEVYRLTGKPLSAFKAESRLEPSPYRTLWLGLCYPDRQQLYDRIDRRVDQMVQQGLVQEAAAAYAAGGMGTAAAAIGYKELIPYLEGQGTLEDCIARIKQETRRYAKRQMTWFRKNEQIQWISRTEFDEAEEILAICKKKIAKAAFL</sequence>
<evidence type="ECO:0000256" key="2">
    <source>
        <dbReference type="ARBA" id="ARBA00003213"/>
    </source>
</evidence>
<dbReference type="GO" id="GO:0006400">
    <property type="term" value="P:tRNA modification"/>
    <property type="evidence" value="ECO:0007669"/>
    <property type="project" value="TreeGrafter"/>
</dbReference>
<reference evidence="14" key="1">
    <citation type="submission" date="2010-03" db="EMBL/GenBank/DDBJ databases">
        <title>The genome sequence of Ruminococcus sp. 18P13.</title>
        <authorList>
            <consortium name="metaHIT consortium -- http://www.metahit.eu/"/>
            <person name="Pajon A."/>
            <person name="Turner K."/>
            <person name="Parkhill J."/>
            <person name="Bernalier A."/>
        </authorList>
    </citation>
    <scope>NUCLEOTIDE SEQUENCE [LARGE SCALE GENOMIC DNA]</scope>
    <source>
        <strain evidence="14">Type strain: 18P13</strain>
    </source>
</reference>
<dbReference type="Gene3D" id="3.40.50.300">
    <property type="entry name" value="P-loop containing nucleotide triphosphate hydrolases"/>
    <property type="match status" value="1"/>
</dbReference>
<dbReference type="HAMAP" id="MF_00185">
    <property type="entry name" value="IPP_trans"/>
    <property type="match status" value="1"/>
</dbReference>
<evidence type="ECO:0000256" key="10">
    <source>
        <dbReference type="HAMAP-Rule" id="MF_00185"/>
    </source>
</evidence>
<gene>
    <name evidence="10" type="primary">miaA</name>
    <name evidence="14" type="ordered locus">RUM_08860</name>
</gene>
<evidence type="ECO:0000256" key="1">
    <source>
        <dbReference type="ARBA" id="ARBA00001946"/>
    </source>
</evidence>
<dbReference type="GO" id="GO:0005524">
    <property type="term" value="F:ATP binding"/>
    <property type="evidence" value="ECO:0007669"/>
    <property type="project" value="UniProtKB-UniRule"/>
</dbReference>
<name>D4LBR7_RUMC1</name>
<reference evidence="14" key="2">
    <citation type="submission" date="2010-03" db="EMBL/GenBank/DDBJ databases">
        <authorList>
            <person name="Pajon A."/>
        </authorList>
    </citation>
    <scope>NUCLEOTIDE SEQUENCE</scope>
    <source>
        <strain evidence="14">Type strain: 18P13</strain>
    </source>
</reference>
<feature type="binding site" evidence="10">
    <location>
        <begin position="15"/>
        <end position="20"/>
    </location>
    <ligand>
        <name>substrate</name>
    </ligand>
</feature>
<dbReference type="FunFam" id="1.10.20.140:FF:000001">
    <property type="entry name" value="tRNA dimethylallyltransferase"/>
    <property type="match status" value="1"/>
</dbReference>
<dbReference type="EC" id="2.5.1.75" evidence="10"/>
<keyword evidence="8 10" id="KW-0460">Magnesium</keyword>
<comment type="catalytic activity">
    <reaction evidence="9 10 11">
        <text>adenosine(37) in tRNA + dimethylallyl diphosphate = N(6)-dimethylallyladenosine(37) in tRNA + diphosphate</text>
        <dbReference type="Rhea" id="RHEA:26482"/>
        <dbReference type="Rhea" id="RHEA-COMP:10162"/>
        <dbReference type="Rhea" id="RHEA-COMP:10375"/>
        <dbReference type="ChEBI" id="CHEBI:33019"/>
        <dbReference type="ChEBI" id="CHEBI:57623"/>
        <dbReference type="ChEBI" id="CHEBI:74411"/>
        <dbReference type="ChEBI" id="CHEBI:74415"/>
        <dbReference type="EC" id="2.5.1.75"/>
    </reaction>
</comment>
<protein>
    <recommendedName>
        <fullName evidence="10">tRNA dimethylallyltransferase</fullName>
        <ecNumber evidence="10">2.5.1.75</ecNumber>
    </recommendedName>
    <alternativeName>
        <fullName evidence="10">Dimethylallyl diphosphate:tRNA dimethylallyltransferase</fullName>
        <shortName evidence="10">DMAPP:tRNA dimethylallyltransferase</shortName>
        <shortName evidence="10">DMATase</shortName>
    </alternativeName>
    <alternativeName>
        <fullName evidence="10">Isopentenyl-diphosphate:tRNA isopentenyltransferase</fullName>
        <shortName evidence="10">IPP transferase</shortName>
        <shortName evidence="10">IPPT</shortName>
        <shortName evidence="10">IPTase</shortName>
    </alternativeName>
</protein>
<dbReference type="KEGG" id="rch:RUM_08860"/>
<evidence type="ECO:0000313" key="15">
    <source>
        <dbReference type="Proteomes" id="UP000007054"/>
    </source>
</evidence>
<dbReference type="SUPFAM" id="SSF52540">
    <property type="entry name" value="P-loop containing nucleoside triphosphate hydrolases"/>
    <property type="match status" value="1"/>
</dbReference>
<dbReference type="PANTHER" id="PTHR11088:SF60">
    <property type="entry name" value="TRNA DIMETHYLALLYLTRANSFERASE"/>
    <property type="match status" value="1"/>
</dbReference>
<dbReference type="Proteomes" id="UP000007054">
    <property type="component" value="Chromosome"/>
</dbReference>
<dbReference type="BioCyc" id="RCHA213810:RUM_RS04275-MONOMER"/>
<dbReference type="HOGENOM" id="CLU_032616_0_1_9"/>
<evidence type="ECO:0000256" key="4">
    <source>
        <dbReference type="ARBA" id="ARBA00022679"/>
    </source>
</evidence>
<comment type="function">
    <text evidence="2 10 12">Catalyzes the transfer of a dimethylallyl group onto the adenine at position 37 in tRNAs that read codons beginning with uridine, leading to the formation of N6-(dimethylallyl)adenosine (i(6)A).</text>
</comment>
<feature type="site" description="Interaction with substrate tRNA" evidence="10">
    <location>
        <position position="104"/>
    </location>
</feature>
<dbReference type="PANTHER" id="PTHR11088">
    <property type="entry name" value="TRNA DIMETHYLALLYLTRANSFERASE"/>
    <property type="match status" value="1"/>
</dbReference>
<evidence type="ECO:0000256" key="12">
    <source>
        <dbReference type="RuleBase" id="RU003784"/>
    </source>
</evidence>
<dbReference type="RefSeq" id="WP_015557969.1">
    <property type="nucleotide sequence ID" value="NC_021039.1"/>
</dbReference>
<keyword evidence="7 10" id="KW-0067">ATP-binding</keyword>
<feature type="region of interest" description="Interaction with substrate tRNA" evidence="10">
    <location>
        <begin position="38"/>
        <end position="41"/>
    </location>
</feature>
<evidence type="ECO:0000256" key="13">
    <source>
        <dbReference type="RuleBase" id="RU003785"/>
    </source>
</evidence>
<dbReference type="STRING" id="213810.RUM_08860"/>
<organism evidence="14 15">
    <name type="scientific">Ruminococcus champanellensis (strain DSM 18848 / JCM 17042 / KCTC 15320 / 18P13)</name>
    <dbReference type="NCBI Taxonomy" id="213810"/>
    <lineage>
        <taxon>Bacteria</taxon>
        <taxon>Bacillati</taxon>
        <taxon>Bacillota</taxon>
        <taxon>Clostridia</taxon>
        <taxon>Eubacteriales</taxon>
        <taxon>Oscillospiraceae</taxon>
        <taxon>Ruminococcus</taxon>
    </lineage>
</organism>
<feature type="site" description="Interaction with substrate tRNA" evidence="10">
    <location>
        <position position="127"/>
    </location>
</feature>
<dbReference type="Pfam" id="PF01715">
    <property type="entry name" value="IPPT"/>
    <property type="match status" value="1"/>
</dbReference>
<dbReference type="AlphaFoldDB" id="D4LBR7"/>
<comment type="caution">
    <text evidence="10">Lacks conserved residue(s) required for the propagation of feature annotation.</text>
</comment>
<dbReference type="EMBL" id="FP929052">
    <property type="protein sequence ID" value="CBL17062.1"/>
    <property type="molecule type" value="Genomic_DNA"/>
</dbReference>
<comment type="cofactor">
    <cofactor evidence="1 10">
        <name>Mg(2+)</name>
        <dbReference type="ChEBI" id="CHEBI:18420"/>
    </cofactor>
</comment>
<keyword evidence="4 10" id="KW-0808">Transferase</keyword>
<accession>D4LBR7</accession>
<dbReference type="NCBIfam" id="TIGR00174">
    <property type="entry name" value="miaA"/>
    <property type="match status" value="1"/>
</dbReference>
<feature type="binding site" evidence="10">
    <location>
        <begin position="13"/>
        <end position="20"/>
    </location>
    <ligand>
        <name>ATP</name>
        <dbReference type="ChEBI" id="CHEBI:30616"/>
    </ligand>
</feature>
<evidence type="ECO:0000256" key="6">
    <source>
        <dbReference type="ARBA" id="ARBA00022741"/>
    </source>
</evidence>
<proteinExistence type="inferred from homology"/>
<evidence type="ECO:0000256" key="8">
    <source>
        <dbReference type="ARBA" id="ARBA00022842"/>
    </source>
</evidence>
<keyword evidence="6 10" id="KW-0547">Nucleotide-binding</keyword>
<evidence type="ECO:0000256" key="3">
    <source>
        <dbReference type="ARBA" id="ARBA00005842"/>
    </source>
</evidence>
<comment type="similarity">
    <text evidence="3 10 13">Belongs to the IPP transferase family.</text>
</comment>
<dbReference type="GO" id="GO:0052381">
    <property type="term" value="F:tRNA dimethylallyltransferase activity"/>
    <property type="evidence" value="ECO:0007669"/>
    <property type="project" value="UniProtKB-UniRule"/>
</dbReference>
<dbReference type="GeneID" id="83155659"/>
<evidence type="ECO:0000256" key="7">
    <source>
        <dbReference type="ARBA" id="ARBA00022840"/>
    </source>
</evidence>
<dbReference type="InterPro" id="IPR039657">
    <property type="entry name" value="Dimethylallyltransferase"/>
</dbReference>
<comment type="subunit">
    <text evidence="10">Monomer.</text>
</comment>
<keyword evidence="5 10" id="KW-0819">tRNA processing</keyword>
<evidence type="ECO:0000313" key="14">
    <source>
        <dbReference type="EMBL" id="CBL17062.1"/>
    </source>
</evidence>
<evidence type="ECO:0000256" key="11">
    <source>
        <dbReference type="RuleBase" id="RU003783"/>
    </source>
</evidence>
<keyword evidence="15" id="KW-1185">Reference proteome</keyword>
<evidence type="ECO:0000256" key="5">
    <source>
        <dbReference type="ARBA" id="ARBA00022694"/>
    </source>
</evidence>
<dbReference type="InterPro" id="IPR018022">
    <property type="entry name" value="IPT"/>
</dbReference>
<dbReference type="InterPro" id="IPR027417">
    <property type="entry name" value="P-loop_NTPase"/>
</dbReference>